<evidence type="ECO:0000313" key="2">
    <source>
        <dbReference type="EMBL" id="AGP79466.1"/>
    </source>
</evidence>
<dbReference type="GO" id="GO:0003824">
    <property type="term" value="F:catalytic activity"/>
    <property type="evidence" value="ECO:0007669"/>
    <property type="project" value="InterPro"/>
</dbReference>
<gene>
    <name evidence="2" type="ORF">I633_19480</name>
</gene>
<reference evidence="2 3" key="1">
    <citation type="journal article" date="2013" name="Genome Biol. Evol.">
        <title>Genomic Diversity of "Deep Ecotype" Alteromonas macleodii Isolates: Evidence for Pan-Mediterranean Clonal Frames.</title>
        <authorList>
            <person name="Lopez-Perez M."/>
            <person name="Gonzaga A."/>
            <person name="Rodriguez-Valera F."/>
        </authorList>
    </citation>
    <scope>NUCLEOTIDE SEQUENCE [LARGE SCALE GENOMIC DNA]</scope>
    <source>
        <strain evidence="3">'English Channel 615'</strain>
    </source>
</reference>
<dbReference type="Gene3D" id="2.40.33.20">
    <property type="entry name" value="PK beta-barrel domain-like"/>
    <property type="match status" value="1"/>
</dbReference>
<dbReference type="PROSITE" id="PS51340">
    <property type="entry name" value="MOSC"/>
    <property type="match status" value="1"/>
</dbReference>
<dbReference type="GO" id="GO:0030151">
    <property type="term" value="F:molybdenum ion binding"/>
    <property type="evidence" value="ECO:0007669"/>
    <property type="project" value="InterPro"/>
</dbReference>
<accession>S5AK84</accession>
<dbReference type="EMBL" id="CP004846">
    <property type="protein sequence ID" value="AGP79466.1"/>
    <property type="molecule type" value="Genomic_DNA"/>
</dbReference>
<dbReference type="InterPro" id="IPR011037">
    <property type="entry name" value="Pyrv_Knase-like_insert_dom_sf"/>
</dbReference>
<dbReference type="GO" id="GO:0030170">
    <property type="term" value="F:pyridoxal phosphate binding"/>
    <property type="evidence" value="ECO:0007669"/>
    <property type="project" value="InterPro"/>
</dbReference>
<dbReference type="HOGENOM" id="CLU_082566_1_1_6"/>
<dbReference type="SUPFAM" id="SSF50800">
    <property type="entry name" value="PK beta-barrel domain-like"/>
    <property type="match status" value="1"/>
</dbReference>
<dbReference type="PANTHER" id="PTHR30212">
    <property type="entry name" value="PROTEIN YIIM"/>
    <property type="match status" value="1"/>
</dbReference>
<evidence type="ECO:0000259" key="1">
    <source>
        <dbReference type="PROSITE" id="PS51340"/>
    </source>
</evidence>
<proteinExistence type="predicted"/>
<dbReference type="PATRIC" id="fig|1300253.3.peg.4082"/>
<sequence length="225" mass="25002">MAVPFQIPRMTMLPTFSVDALFAGKPKPLGPRGAPSSIVKSPVNSLTVHIDRTDEDQQANTRLHGGPEKVLHQFNPTNYLTLRKHFPEGDFSLGSIGENISVEGMDDATVYIGDIWKFGDVELQVSAPRAPCSKISQRFNIPNLDRFVGERGITGWYYRVIKTGAIHVGDEVTLLHREDDTVNIHTLMQCAHTKADKVLAGKLAQLTVLDDEWREKCAKIALKAR</sequence>
<dbReference type="BioCyc" id="AMAC1300253:G12YX-3113-MONOMER"/>
<dbReference type="PANTHER" id="PTHR30212:SF2">
    <property type="entry name" value="PROTEIN YIIM"/>
    <property type="match status" value="1"/>
</dbReference>
<dbReference type="AlphaFoldDB" id="S5AK84"/>
<evidence type="ECO:0000313" key="3">
    <source>
        <dbReference type="Proteomes" id="UP000014909"/>
    </source>
</evidence>
<name>S5AK84_9ALTE</name>
<organism evidence="2 3">
    <name type="scientific">Alteromonas mediterranea 615</name>
    <dbReference type="NCBI Taxonomy" id="1300253"/>
    <lineage>
        <taxon>Bacteria</taxon>
        <taxon>Pseudomonadati</taxon>
        <taxon>Pseudomonadota</taxon>
        <taxon>Gammaproteobacteria</taxon>
        <taxon>Alteromonadales</taxon>
        <taxon>Alteromonadaceae</taxon>
        <taxon>Alteromonas/Salinimonas group</taxon>
        <taxon>Alteromonas</taxon>
    </lineage>
</organism>
<dbReference type="InterPro" id="IPR052353">
    <property type="entry name" value="Benzoxazolinone_Detox_Enz"/>
</dbReference>
<dbReference type="KEGG" id="amh:I633_19480"/>
<dbReference type="Pfam" id="PF03473">
    <property type="entry name" value="MOSC"/>
    <property type="match status" value="1"/>
</dbReference>
<dbReference type="InterPro" id="IPR005302">
    <property type="entry name" value="MoCF_Sase_C"/>
</dbReference>
<protein>
    <submittedName>
        <fullName evidence="2">MOSC domain-containing protein</fullName>
    </submittedName>
</protein>
<dbReference type="Proteomes" id="UP000014909">
    <property type="component" value="Chromosome"/>
</dbReference>
<feature type="domain" description="MOSC" evidence="1">
    <location>
        <begin position="40"/>
        <end position="175"/>
    </location>
</feature>